<comment type="caution">
    <text evidence="1">The sequence shown here is derived from an EMBL/GenBank/DDBJ whole genome shotgun (WGS) entry which is preliminary data.</text>
</comment>
<evidence type="ECO:0000313" key="1">
    <source>
        <dbReference type="EMBL" id="VDI39102.1"/>
    </source>
</evidence>
<dbReference type="EMBL" id="UYJE01005651">
    <property type="protein sequence ID" value="VDI39102.1"/>
    <property type="molecule type" value="Genomic_DNA"/>
</dbReference>
<sequence length="77" mass="8591">MTGEDIWTFTDQSIVNAKGISADVDENVFVVGRETNSLIIIQHDGKVSYCKTLLTKSDGLDNPVPIHYNRDKKLLLV</sequence>
<dbReference type="OrthoDB" id="6066359at2759"/>
<protein>
    <submittedName>
        <fullName evidence="1">Uncharacterized protein</fullName>
    </submittedName>
</protein>
<dbReference type="AlphaFoldDB" id="A0A8B6EUN7"/>
<keyword evidence="2" id="KW-1185">Reference proteome</keyword>
<reference evidence="1" key="1">
    <citation type="submission" date="2018-11" db="EMBL/GenBank/DDBJ databases">
        <authorList>
            <person name="Alioto T."/>
            <person name="Alioto T."/>
        </authorList>
    </citation>
    <scope>NUCLEOTIDE SEQUENCE</scope>
</reference>
<evidence type="ECO:0000313" key="2">
    <source>
        <dbReference type="Proteomes" id="UP000596742"/>
    </source>
</evidence>
<name>A0A8B6EUN7_MYTGA</name>
<dbReference type="Proteomes" id="UP000596742">
    <property type="component" value="Unassembled WGS sequence"/>
</dbReference>
<feature type="non-terminal residue" evidence="1">
    <location>
        <position position="77"/>
    </location>
</feature>
<organism evidence="1 2">
    <name type="scientific">Mytilus galloprovincialis</name>
    <name type="common">Mediterranean mussel</name>
    <dbReference type="NCBI Taxonomy" id="29158"/>
    <lineage>
        <taxon>Eukaryota</taxon>
        <taxon>Metazoa</taxon>
        <taxon>Spiralia</taxon>
        <taxon>Lophotrochozoa</taxon>
        <taxon>Mollusca</taxon>
        <taxon>Bivalvia</taxon>
        <taxon>Autobranchia</taxon>
        <taxon>Pteriomorphia</taxon>
        <taxon>Mytilida</taxon>
        <taxon>Mytiloidea</taxon>
        <taxon>Mytilidae</taxon>
        <taxon>Mytilinae</taxon>
        <taxon>Mytilus</taxon>
    </lineage>
</organism>
<proteinExistence type="predicted"/>
<gene>
    <name evidence="1" type="ORF">MGAL_10B042513</name>
</gene>
<accession>A0A8B6EUN7</accession>